<keyword evidence="7 11" id="KW-0805">Transcription regulation</keyword>
<evidence type="ECO:0000256" key="2">
    <source>
        <dbReference type="ARBA" id="ARBA00006092"/>
    </source>
</evidence>
<dbReference type="AlphaFoldDB" id="A0A9Q0M359"/>
<comment type="caution">
    <text evidence="14">The sequence shown here is derived from an EMBL/GenBank/DDBJ whole genome shotgun (WGS) entry which is preliminary data.</text>
</comment>
<keyword evidence="3 11" id="KW-0479">Metal-binding</keyword>
<keyword evidence="9" id="KW-0234">DNA repair</keyword>
<evidence type="ECO:0000259" key="13">
    <source>
        <dbReference type="PROSITE" id="PS50234"/>
    </source>
</evidence>
<evidence type="ECO:0000256" key="10">
    <source>
        <dbReference type="ARBA" id="ARBA00023242"/>
    </source>
</evidence>
<dbReference type="GO" id="GO:0006357">
    <property type="term" value="P:regulation of transcription by RNA polymerase II"/>
    <property type="evidence" value="ECO:0007669"/>
    <property type="project" value="TreeGrafter"/>
</dbReference>
<dbReference type="InterPro" id="IPR002035">
    <property type="entry name" value="VWF_A"/>
</dbReference>
<sequence>MDEDESKSYRWETEYEKTWEAIKEDDSGRIQSSIDEIVYKSIRKRMLAKKNVRLGMMRHLVIILDMSNAMNQIDMKPNRFICCVRMMEKFVNEYIDQNPISQLCFIVTRNKRAEKMSDLSGNLKTHVEVLKTISNEQCFGEASIQNALQLSHSLLRHMPTHTSKEVLFIMGSLTSCDPTDIHKTIDTLAKGNIRCSVIGLSAEVYVFKALAAKTNGVYNVALDETHLKDLIFSHLNPLPSSVTESTLMKMGFPQYINEGENKPSMCVCHLDDEPNFGISGYFCPQCSSKYCDLPVECKVCGLTLVSASHLARSYHHLFPVEAFVEKTTTSDGHCFACLKDFPSGKTVTMCSSCANHFCIDCDAFIHDVVHVCPGCSSN</sequence>
<comment type="subcellular location">
    <subcellularLocation>
        <location evidence="1 11">Nucleus</location>
    </subcellularLocation>
</comment>
<keyword evidence="10 11" id="KW-0539">Nucleus</keyword>
<dbReference type="Pfam" id="PF04056">
    <property type="entry name" value="Ssl1"/>
    <property type="match status" value="1"/>
</dbReference>
<dbReference type="InterPro" id="IPR012170">
    <property type="entry name" value="TFIIH_SSL1/p44"/>
</dbReference>
<organism evidence="14 15">
    <name type="scientific">Blomia tropicalis</name>
    <name type="common">Mite</name>
    <dbReference type="NCBI Taxonomy" id="40697"/>
    <lineage>
        <taxon>Eukaryota</taxon>
        <taxon>Metazoa</taxon>
        <taxon>Ecdysozoa</taxon>
        <taxon>Arthropoda</taxon>
        <taxon>Chelicerata</taxon>
        <taxon>Arachnida</taxon>
        <taxon>Acari</taxon>
        <taxon>Acariformes</taxon>
        <taxon>Sarcoptiformes</taxon>
        <taxon>Astigmata</taxon>
        <taxon>Glycyphagoidea</taxon>
        <taxon>Echimyopodidae</taxon>
        <taxon>Blomia</taxon>
    </lineage>
</organism>
<reference evidence="14" key="1">
    <citation type="submission" date="2022-12" db="EMBL/GenBank/DDBJ databases">
        <title>Genome assemblies of Blomia tropicalis.</title>
        <authorList>
            <person name="Cui Y."/>
        </authorList>
    </citation>
    <scope>NUCLEOTIDE SEQUENCE</scope>
    <source>
        <tissue evidence="14">Adult mites</tissue>
    </source>
</reference>
<keyword evidence="4" id="KW-0227">DNA damage</keyword>
<evidence type="ECO:0000313" key="14">
    <source>
        <dbReference type="EMBL" id="KAJ6217032.1"/>
    </source>
</evidence>
<evidence type="ECO:0000256" key="3">
    <source>
        <dbReference type="ARBA" id="ARBA00022723"/>
    </source>
</evidence>
<name>A0A9Q0M359_BLOTA</name>
<dbReference type="InterPro" id="IPR036465">
    <property type="entry name" value="vWFA_dom_sf"/>
</dbReference>
<dbReference type="FunFam" id="3.40.50.410:FF:000015">
    <property type="entry name" value="General transcription factor IIH subunit 2"/>
    <property type="match status" value="1"/>
</dbReference>
<dbReference type="GO" id="GO:0005675">
    <property type="term" value="C:transcription factor TFIIH holo complex"/>
    <property type="evidence" value="ECO:0007669"/>
    <property type="project" value="UniProtKB-UniRule"/>
</dbReference>
<dbReference type="GO" id="GO:0000439">
    <property type="term" value="C:transcription factor TFIIH core complex"/>
    <property type="evidence" value="ECO:0007669"/>
    <property type="project" value="InterPro"/>
</dbReference>
<dbReference type="Gene3D" id="3.30.40.10">
    <property type="entry name" value="Zinc/RING finger domain, C3HC4 (zinc finger)"/>
    <property type="match status" value="1"/>
</dbReference>
<dbReference type="PANTHER" id="PTHR12695">
    <property type="entry name" value="GENERAL TRANSCRIPTION FACTOR IIH SUBUNIT 2"/>
    <property type="match status" value="1"/>
</dbReference>
<proteinExistence type="inferred from homology"/>
<dbReference type="GO" id="GO:0008270">
    <property type="term" value="F:zinc ion binding"/>
    <property type="evidence" value="ECO:0007669"/>
    <property type="project" value="UniProtKB-UniRule"/>
</dbReference>
<feature type="zinc finger region" description="C4-type" evidence="12">
    <location>
        <begin position="283"/>
        <end position="300"/>
    </location>
</feature>
<keyword evidence="5" id="KW-0863">Zinc-finger</keyword>
<dbReference type="EMBL" id="JAPWDV010000003">
    <property type="protein sequence ID" value="KAJ6217032.1"/>
    <property type="molecule type" value="Genomic_DNA"/>
</dbReference>
<dbReference type="GO" id="GO:0006289">
    <property type="term" value="P:nucleotide-excision repair"/>
    <property type="evidence" value="ECO:0007669"/>
    <property type="project" value="UniProtKB-UniRule"/>
</dbReference>
<evidence type="ECO:0000256" key="11">
    <source>
        <dbReference type="PIRNR" id="PIRNR015919"/>
    </source>
</evidence>
<dbReference type="InterPro" id="IPR046349">
    <property type="entry name" value="C1-like_sf"/>
</dbReference>
<dbReference type="GO" id="GO:0006351">
    <property type="term" value="P:DNA-templated transcription"/>
    <property type="evidence" value="ECO:0007669"/>
    <property type="project" value="InterPro"/>
</dbReference>
<dbReference type="SMART" id="SM00327">
    <property type="entry name" value="VWA"/>
    <property type="match status" value="1"/>
</dbReference>
<dbReference type="Pfam" id="PF07975">
    <property type="entry name" value="C1_4"/>
    <property type="match status" value="1"/>
</dbReference>
<feature type="domain" description="VWFA" evidence="13">
    <location>
        <begin position="59"/>
        <end position="235"/>
    </location>
</feature>
<dbReference type="CDD" id="cd01453">
    <property type="entry name" value="vWA_transcription_factor_IIH_type"/>
    <property type="match status" value="1"/>
</dbReference>
<accession>A0A9Q0M359</accession>
<dbReference type="SUPFAM" id="SSF57889">
    <property type="entry name" value="Cysteine-rich domain"/>
    <property type="match status" value="1"/>
</dbReference>
<comment type="similarity">
    <text evidence="2 11">Belongs to the GTF2H2 family.</text>
</comment>
<dbReference type="PANTHER" id="PTHR12695:SF2">
    <property type="entry name" value="GENERAL TRANSCRIPTION FACTOR IIH SUBUNIT 2-RELATED"/>
    <property type="match status" value="1"/>
</dbReference>
<dbReference type="InterPro" id="IPR007198">
    <property type="entry name" value="Ssl1-like"/>
</dbReference>
<dbReference type="PIRSF" id="PIRSF015919">
    <property type="entry name" value="TFIIH_SSL1"/>
    <property type="match status" value="1"/>
</dbReference>
<dbReference type="NCBIfam" id="TIGR00622">
    <property type="entry name" value="ssl1"/>
    <property type="match status" value="1"/>
</dbReference>
<dbReference type="InterPro" id="IPR004595">
    <property type="entry name" value="TFIIH_C1-like_dom"/>
</dbReference>
<evidence type="ECO:0000256" key="4">
    <source>
        <dbReference type="ARBA" id="ARBA00022763"/>
    </source>
</evidence>
<dbReference type="SMART" id="SM01047">
    <property type="entry name" value="C1_4"/>
    <property type="match status" value="1"/>
</dbReference>
<keyword evidence="15" id="KW-1185">Reference proteome</keyword>
<evidence type="ECO:0000256" key="6">
    <source>
        <dbReference type="ARBA" id="ARBA00022833"/>
    </source>
</evidence>
<evidence type="ECO:0000256" key="8">
    <source>
        <dbReference type="ARBA" id="ARBA00023163"/>
    </source>
</evidence>
<keyword evidence="8 11" id="KW-0804">Transcription</keyword>
<evidence type="ECO:0000256" key="12">
    <source>
        <dbReference type="PIRSR" id="PIRSR015919-1"/>
    </source>
</evidence>
<evidence type="ECO:0000256" key="9">
    <source>
        <dbReference type="ARBA" id="ARBA00023204"/>
    </source>
</evidence>
<evidence type="ECO:0000256" key="7">
    <source>
        <dbReference type="ARBA" id="ARBA00023015"/>
    </source>
</evidence>
<keyword evidence="6 11" id="KW-0862">Zinc</keyword>
<evidence type="ECO:0000256" key="5">
    <source>
        <dbReference type="ARBA" id="ARBA00022771"/>
    </source>
</evidence>
<evidence type="ECO:0000256" key="1">
    <source>
        <dbReference type="ARBA" id="ARBA00004123"/>
    </source>
</evidence>
<gene>
    <name evidence="14" type="ORF">RDWZM_008189</name>
</gene>
<dbReference type="InterPro" id="IPR013083">
    <property type="entry name" value="Znf_RING/FYVE/PHD"/>
</dbReference>
<protein>
    <recommendedName>
        <fullName evidence="11">General transcription factor IIH subunit</fullName>
    </recommendedName>
</protein>
<evidence type="ECO:0000313" key="15">
    <source>
        <dbReference type="Proteomes" id="UP001142055"/>
    </source>
</evidence>
<dbReference type="PROSITE" id="PS50234">
    <property type="entry name" value="VWFA"/>
    <property type="match status" value="1"/>
</dbReference>
<dbReference type="Proteomes" id="UP001142055">
    <property type="component" value="Chromosome 3"/>
</dbReference>
<dbReference type="OMA" id="INWVEVP"/>
<dbReference type="SUPFAM" id="SSF53300">
    <property type="entry name" value="vWA-like"/>
    <property type="match status" value="1"/>
</dbReference>
<dbReference type="Gene3D" id="3.40.50.410">
    <property type="entry name" value="von Willebrand factor, type A domain"/>
    <property type="match status" value="1"/>
</dbReference>